<keyword evidence="1" id="KW-0378">Hydrolase</keyword>
<feature type="site" description="Transition state stabilizer" evidence="4">
    <location>
        <position position="186"/>
    </location>
</feature>
<evidence type="ECO:0000256" key="2">
    <source>
        <dbReference type="PIRSR" id="PIRSR613078-1"/>
    </source>
</evidence>
<reference evidence="5 6" key="1">
    <citation type="submission" date="2020-07" db="EMBL/GenBank/DDBJ databases">
        <title>Halomonas sp. QX-2 draft genome sequence.</title>
        <authorList>
            <person name="Qiu X."/>
        </authorList>
    </citation>
    <scope>NUCLEOTIDE SEQUENCE [LARGE SCALE GENOMIC DNA]</scope>
    <source>
        <strain evidence="5 6">QX-2</strain>
    </source>
</reference>
<keyword evidence="6" id="KW-1185">Reference proteome</keyword>
<feature type="active site" description="Proton donor/acceptor" evidence="2">
    <location>
        <position position="94"/>
    </location>
</feature>
<dbReference type="GO" id="GO:0016787">
    <property type="term" value="F:hydrolase activity"/>
    <property type="evidence" value="ECO:0007669"/>
    <property type="project" value="UniProtKB-KW"/>
</dbReference>
<dbReference type="Gene3D" id="3.40.50.1240">
    <property type="entry name" value="Phosphoglycerate mutase-like"/>
    <property type="match status" value="1"/>
</dbReference>
<evidence type="ECO:0000256" key="1">
    <source>
        <dbReference type="ARBA" id="ARBA00022801"/>
    </source>
</evidence>
<gene>
    <name evidence="5" type="ORF">HZU72_03730</name>
</gene>
<dbReference type="SMART" id="SM00855">
    <property type="entry name" value="PGAM"/>
    <property type="match status" value="1"/>
</dbReference>
<accession>A0A7Z0N4M5</accession>
<dbReference type="CDD" id="cd07067">
    <property type="entry name" value="HP_PGM_like"/>
    <property type="match status" value="1"/>
</dbReference>
<evidence type="ECO:0000313" key="5">
    <source>
        <dbReference type="EMBL" id="NYT71534.1"/>
    </source>
</evidence>
<name>A0A7Z0N4M5_9GAMM</name>
<dbReference type="Pfam" id="PF00300">
    <property type="entry name" value="His_Phos_1"/>
    <property type="match status" value="1"/>
</dbReference>
<dbReference type="InterPro" id="IPR051021">
    <property type="entry name" value="Mito_Ser/Thr_phosphatase"/>
</dbReference>
<dbReference type="InterPro" id="IPR013078">
    <property type="entry name" value="His_Pase_superF_clade-1"/>
</dbReference>
<dbReference type="AlphaFoldDB" id="A0A7Z0N4M5"/>
<organism evidence="5 6">
    <name type="scientific">Vreelandella sedimenti</name>
    <dbReference type="NCBI Taxonomy" id="2729618"/>
    <lineage>
        <taxon>Bacteria</taxon>
        <taxon>Pseudomonadati</taxon>
        <taxon>Pseudomonadota</taxon>
        <taxon>Gammaproteobacteria</taxon>
        <taxon>Oceanospirillales</taxon>
        <taxon>Halomonadaceae</taxon>
        <taxon>Vreelandella</taxon>
    </lineage>
</organism>
<dbReference type="RefSeq" id="WP_180090598.1">
    <property type="nucleotide sequence ID" value="NZ_CAXAZJ010000005.1"/>
</dbReference>
<proteinExistence type="predicted"/>
<dbReference type="PANTHER" id="PTHR20935">
    <property type="entry name" value="PHOSPHOGLYCERATE MUTASE-RELATED"/>
    <property type="match status" value="1"/>
</dbReference>
<dbReference type="SUPFAM" id="SSF53254">
    <property type="entry name" value="Phosphoglycerate mutase-like"/>
    <property type="match status" value="1"/>
</dbReference>
<evidence type="ECO:0000256" key="3">
    <source>
        <dbReference type="PIRSR" id="PIRSR613078-2"/>
    </source>
</evidence>
<feature type="binding site" evidence="3">
    <location>
        <position position="64"/>
    </location>
    <ligand>
        <name>substrate</name>
    </ligand>
</feature>
<dbReference type="InterPro" id="IPR029033">
    <property type="entry name" value="His_PPase_superfam"/>
</dbReference>
<dbReference type="Proteomes" id="UP000520876">
    <property type="component" value="Unassembled WGS sequence"/>
</dbReference>
<evidence type="ECO:0000256" key="4">
    <source>
        <dbReference type="PIRSR" id="PIRSR613078-3"/>
    </source>
</evidence>
<dbReference type="EMBL" id="JACCGK010000003">
    <property type="protein sequence ID" value="NYT71534.1"/>
    <property type="molecule type" value="Genomic_DNA"/>
</dbReference>
<protein>
    <submittedName>
        <fullName evidence="5">Histidine phosphatase family protein</fullName>
    </submittedName>
</protein>
<feature type="active site" description="Tele-phosphohistidine intermediate" evidence="2">
    <location>
        <position position="9"/>
    </location>
</feature>
<evidence type="ECO:0000313" key="6">
    <source>
        <dbReference type="Proteomes" id="UP000520876"/>
    </source>
</evidence>
<sequence>MVALALIRHGEYSQLADTPSALQPYPLTEKGAEDVREQARRFGAWLTTSGYQLNAEIHCSTLLRAWQTAEIFREELTPLFAEPPRSRSFSALCERSVGALANLSIQEIERIVTLDPRLEPLPKGWKSASDFRLPFDGAESLLEAGARVAAHLQALLEPQPRIETTKQQNQLKQLKQFKQLQLVVGHGASIRHASYHLNVIPFSDIKRLSMFHGHPVVFERHNQGWHRLYGNWKQRQPADPLD</sequence>
<comment type="caution">
    <text evidence="5">The sequence shown here is derived from an EMBL/GenBank/DDBJ whole genome shotgun (WGS) entry which is preliminary data.</text>
</comment>